<accession>A0AAW4VXN9</accession>
<reference evidence="3 4" key="1">
    <citation type="submission" date="2021-10" db="EMBL/GenBank/DDBJ databases">
        <title>Anaerobic single-cell dispensing facilitates the cultivation of human gut bacteria.</title>
        <authorList>
            <person name="Afrizal A."/>
        </authorList>
    </citation>
    <scope>NUCLEOTIDE SEQUENCE [LARGE SCALE GENOMIC DNA]</scope>
    <source>
        <strain evidence="3 4">CLA-AA-H270</strain>
    </source>
</reference>
<feature type="signal peptide" evidence="2">
    <location>
        <begin position="1"/>
        <end position="21"/>
    </location>
</feature>
<dbReference type="AlphaFoldDB" id="A0AAW4VXN9"/>
<proteinExistence type="predicted"/>
<feature type="transmembrane region" description="Helical" evidence="1">
    <location>
        <begin position="243"/>
        <end position="261"/>
    </location>
</feature>
<keyword evidence="1" id="KW-0472">Membrane</keyword>
<dbReference type="GeneID" id="98659617"/>
<keyword evidence="2" id="KW-0732">Signal</keyword>
<organism evidence="3 4">
    <name type="scientific">Agathobaculum butyriciproducens</name>
    <dbReference type="NCBI Taxonomy" id="1628085"/>
    <lineage>
        <taxon>Bacteria</taxon>
        <taxon>Bacillati</taxon>
        <taxon>Bacillota</taxon>
        <taxon>Clostridia</taxon>
        <taxon>Eubacteriales</taxon>
        <taxon>Butyricicoccaceae</taxon>
        <taxon>Agathobaculum</taxon>
    </lineage>
</organism>
<evidence type="ECO:0000313" key="4">
    <source>
        <dbReference type="Proteomes" id="UP001298753"/>
    </source>
</evidence>
<gene>
    <name evidence="3" type="ORF">LKD22_06445</name>
</gene>
<dbReference type="RefSeq" id="WP_227600598.1">
    <property type="nucleotide sequence ID" value="NZ_JAJEPX010000015.1"/>
</dbReference>
<evidence type="ECO:0000313" key="3">
    <source>
        <dbReference type="EMBL" id="MCC2176764.1"/>
    </source>
</evidence>
<feature type="chain" id="PRO_5043666432" evidence="2">
    <location>
        <begin position="22"/>
        <end position="340"/>
    </location>
</feature>
<feature type="transmembrane region" description="Helical" evidence="1">
    <location>
        <begin position="139"/>
        <end position="157"/>
    </location>
</feature>
<comment type="caution">
    <text evidence="3">The sequence shown here is derived from an EMBL/GenBank/DDBJ whole genome shotgun (WGS) entry which is preliminary data.</text>
</comment>
<keyword evidence="4" id="KW-1185">Reference proteome</keyword>
<dbReference type="Proteomes" id="UP001298753">
    <property type="component" value="Unassembled WGS sequence"/>
</dbReference>
<feature type="transmembrane region" description="Helical" evidence="1">
    <location>
        <begin position="114"/>
        <end position="133"/>
    </location>
</feature>
<feature type="transmembrane region" description="Helical" evidence="1">
    <location>
        <begin position="282"/>
        <end position="305"/>
    </location>
</feature>
<keyword evidence="1" id="KW-0812">Transmembrane</keyword>
<evidence type="ECO:0000256" key="1">
    <source>
        <dbReference type="SAM" id="Phobius"/>
    </source>
</evidence>
<evidence type="ECO:0000256" key="2">
    <source>
        <dbReference type="SAM" id="SignalP"/>
    </source>
</evidence>
<keyword evidence="1" id="KW-1133">Transmembrane helix</keyword>
<protein>
    <submittedName>
        <fullName evidence="3">Sporulation protein</fullName>
    </submittedName>
</protein>
<feature type="transmembrane region" description="Helical" evidence="1">
    <location>
        <begin position="178"/>
        <end position="205"/>
    </location>
</feature>
<name>A0AAW4VXN9_9FIRM</name>
<feature type="transmembrane region" description="Helical" evidence="1">
    <location>
        <begin position="31"/>
        <end position="50"/>
    </location>
</feature>
<dbReference type="EMBL" id="JAJEPX010000015">
    <property type="protein sequence ID" value="MCC2176764.1"/>
    <property type="molecule type" value="Genomic_DNA"/>
</dbReference>
<feature type="transmembrane region" description="Helical" evidence="1">
    <location>
        <begin position="317"/>
        <end position="335"/>
    </location>
</feature>
<sequence>MKLFLSLALFAAFLLCPTACADGVREGLSLAAVQALPALFPFFVVSGLLVRCDTARLSPLLAKPLSRLYGLPPEAAPALVLGLIGGYPVGAATACALLSEGVLSREAAERVNRFCNCASPGFCIGLVGLGVFGSAQAGALLYGIHIVSALIVGLFFARTPLSAVSQRIHNRNRTSFPSIFCASVQQAASTALTVTAFLTMFSILLRLLSPVFALLPYGNVLDGMIELTNGLDELTELPLPRRARLTLASFLLGFGGLAVQFQVRALAEAHDLPVRGLFAAKLLHGTFAAVLTAFLFSLSPAVLTVSSPELTPISVRFRYTLAVLFVSALYPIWGWKKRRK</sequence>